<keyword evidence="6 7" id="KW-0472">Membrane</keyword>
<feature type="transmembrane region" description="Helical" evidence="7">
    <location>
        <begin position="145"/>
        <end position="166"/>
    </location>
</feature>
<feature type="transmembrane region" description="Helical" evidence="7">
    <location>
        <begin position="265"/>
        <end position="287"/>
    </location>
</feature>
<dbReference type="InterPro" id="IPR020846">
    <property type="entry name" value="MFS_dom"/>
</dbReference>
<keyword evidence="3" id="KW-1003">Cell membrane</keyword>
<evidence type="ECO:0000259" key="8">
    <source>
        <dbReference type="PROSITE" id="PS50850"/>
    </source>
</evidence>
<feature type="transmembrane region" description="Helical" evidence="7">
    <location>
        <begin position="337"/>
        <end position="359"/>
    </location>
</feature>
<evidence type="ECO:0000313" key="9">
    <source>
        <dbReference type="EMBL" id="ORW34137.1"/>
    </source>
</evidence>
<dbReference type="Proteomes" id="UP000193285">
    <property type="component" value="Unassembled WGS sequence"/>
</dbReference>
<evidence type="ECO:0000256" key="2">
    <source>
        <dbReference type="ARBA" id="ARBA00022448"/>
    </source>
</evidence>
<keyword evidence="2" id="KW-0813">Transport</keyword>
<dbReference type="Proteomes" id="UP000193801">
    <property type="component" value="Unassembled WGS sequence"/>
</dbReference>
<keyword evidence="4 7" id="KW-0812">Transmembrane</keyword>
<feature type="transmembrane region" description="Helical" evidence="7">
    <location>
        <begin position="178"/>
        <end position="202"/>
    </location>
</feature>
<feature type="transmembrane region" description="Helical" evidence="7">
    <location>
        <begin position="437"/>
        <end position="458"/>
    </location>
</feature>
<dbReference type="InterPro" id="IPR036259">
    <property type="entry name" value="MFS_trans_sf"/>
</dbReference>
<feature type="transmembrane region" description="Helical" evidence="7">
    <location>
        <begin position="88"/>
        <end position="108"/>
    </location>
</feature>
<feature type="transmembrane region" description="Helical" evidence="7">
    <location>
        <begin position="51"/>
        <end position="76"/>
    </location>
</feature>
<sequence length="530" mass="55180">MTALNDSERAVHNLASVRPDRPAPARATTPAETASSRISRYYPAWLPSWRFIAAVIAIGGMQLLATMDSTVAIVALPKIQNELSLSDAGRSWVITAYVLTFGGLMLLGGRLGDTIGRKRTFIVGVALFTISSVLCAVAWDEATMVIARLLQGIGSAIASPTGLALVATTFPKGPARNAATAVFAAMTAVGSVMGLVVGGALTEVSWRLAFLVNVPIGLVMIYLARTALRETNRERMKLDATGALLATLACTAAVFAFSMGPERGWVSITTIGSGAVALAAALAFVVVERSAENPVVPFGLFRDRNRLVTFTAIFLAGGLMFSLTVCIGLYVQDILGYSALRAGVGFIPFVIAMGIGLGVSSQLVSRFSPRVLTIGGGLLLFWAMISGWAFMHRGVPYFPNLVVPVIVGGIGIGICVVPLTLSAIAGVGFDQIGPVSAIALMLQSLGGPLVLAVIQAVITSRTLYLGGTTGPVKFMTDAQLGALDHGYTYGLLWVAGVAVIVGAAALLIGYTPEQVAHAQEVKDAIDAGEL</sequence>
<dbReference type="EMBL" id="LQPN01000066">
    <property type="protein sequence ID" value="ORW40649.1"/>
    <property type="molecule type" value="Genomic_DNA"/>
</dbReference>
<reference evidence="9" key="3">
    <citation type="submission" date="2016-01" db="EMBL/GenBank/DDBJ databases">
        <authorList>
            <person name="Ana R.F.D.C."/>
            <person name="Tarcisio F."/>
            <person name="Maria L.L."/>
            <person name="Monica P."/>
            <person name="Wana L.O.D.C."/>
            <person name="Elisabetta G."/>
            <person name="Jeann R.D.C.B."/>
            <person name="Veronica D.S."/>
            <person name="Karla V.B.L."/>
            <person name="Roberto B."/>
            <person name="Antonella G."/>
            <person name="Anna F."/>
            <person name="Alessandro M."/>
            <person name="Pamela F."/>
            <person name="Francesca D.L."/>
            <person name="Giulia F.S."/>
            <person name="Sara T."/>
            <person name="Fabio R."/>
            <person name="Olivier J."/>
            <person name="Nicola S."/>
            <person name="Enrico T."/>
        </authorList>
    </citation>
    <scope>NUCLEOTIDE SEQUENCE</scope>
    <source>
        <strain evidence="9">FI-07156</strain>
    </source>
</reference>
<dbReference type="SUPFAM" id="SSF103473">
    <property type="entry name" value="MFS general substrate transporter"/>
    <property type="match status" value="1"/>
</dbReference>
<dbReference type="PANTHER" id="PTHR42718">
    <property type="entry name" value="MAJOR FACILITATOR SUPERFAMILY MULTIDRUG TRANSPORTER MFSC"/>
    <property type="match status" value="1"/>
</dbReference>
<organism evidence="10 11">
    <name type="scientific">Mycobacterium paraense</name>
    <dbReference type="NCBI Taxonomy" id="767916"/>
    <lineage>
        <taxon>Bacteria</taxon>
        <taxon>Bacillati</taxon>
        <taxon>Actinomycetota</taxon>
        <taxon>Actinomycetes</taxon>
        <taxon>Mycobacteriales</taxon>
        <taxon>Mycobacteriaceae</taxon>
        <taxon>Mycobacterium</taxon>
        <taxon>Mycobacterium simiae complex</taxon>
    </lineage>
</organism>
<evidence type="ECO:0000256" key="1">
    <source>
        <dbReference type="ARBA" id="ARBA00004651"/>
    </source>
</evidence>
<dbReference type="STRING" id="767916.AWB91_00820"/>
<name>A0A1X2A590_9MYCO</name>
<feature type="transmembrane region" description="Helical" evidence="7">
    <location>
        <begin position="240"/>
        <end position="259"/>
    </location>
</feature>
<keyword evidence="12" id="KW-1185">Reference proteome</keyword>
<evidence type="ECO:0000313" key="11">
    <source>
        <dbReference type="Proteomes" id="UP000193285"/>
    </source>
</evidence>
<feature type="transmembrane region" description="Helical" evidence="7">
    <location>
        <begin position="307"/>
        <end position="331"/>
    </location>
</feature>
<dbReference type="RefSeq" id="WP_085102699.1">
    <property type="nucleotide sequence ID" value="NZ_JACKVQ010000006.1"/>
</dbReference>
<evidence type="ECO:0000313" key="12">
    <source>
        <dbReference type="Proteomes" id="UP000193801"/>
    </source>
</evidence>
<evidence type="ECO:0000256" key="4">
    <source>
        <dbReference type="ARBA" id="ARBA00022692"/>
    </source>
</evidence>
<evidence type="ECO:0000313" key="10">
    <source>
        <dbReference type="EMBL" id="ORW40649.1"/>
    </source>
</evidence>
<feature type="transmembrane region" description="Helical" evidence="7">
    <location>
        <begin position="490"/>
        <end position="510"/>
    </location>
</feature>
<dbReference type="CDD" id="cd17321">
    <property type="entry name" value="MFS_MMR_MDR_like"/>
    <property type="match status" value="1"/>
</dbReference>
<dbReference type="GO" id="GO:0022857">
    <property type="term" value="F:transmembrane transporter activity"/>
    <property type="evidence" value="ECO:0007669"/>
    <property type="project" value="InterPro"/>
</dbReference>
<dbReference type="InterPro" id="IPR011701">
    <property type="entry name" value="MFS"/>
</dbReference>
<dbReference type="PROSITE" id="PS50850">
    <property type="entry name" value="MFS"/>
    <property type="match status" value="1"/>
</dbReference>
<feature type="transmembrane region" description="Helical" evidence="7">
    <location>
        <begin position="402"/>
        <end position="425"/>
    </location>
</feature>
<dbReference type="Gene3D" id="1.20.1720.10">
    <property type="entry name" value="Multidrug resistance protein D"/>
    <property type="match status" value="1"/>
</dbReference>
<evidence type="ECO:0000256" key="5">
    <source>
        <dbReference type="ARBA" id="ARBA00022989"/>
    </source>
</evidence>
<feature type="transmembrane region" description="Helical" evidence="7">
    <location>
        <begin position="208"/>
        <end position="228"/>
    </location>
</feature>
<gene>
    <name evidence="10" type="ORF">AWB90_22215</name>
    <name evidence="9" type="ORF">AWB91_00820</name>
</gene>
<dbReference type="AlphaFoldDB" id="A0A1X2A590"/>
<dbReference type="OrthoDB" id="4080117at2"/>
<comment type="caution">
    <text evidence="10">The sequence shown here is derived from an EMBL/GenBank/DDBJ whole genome shotgun (WGS) entry which is preliminary data.</text>
</comment>
<feature type="domain" description="Major facilitator superfamily (MFS) profile" evidence="8">
    <location>
        <begin position="54"/>
        <end position="514"/>
    </location>
</feature>
<proteinExistence type="predicted"/>
<dbReference type="PANTHER" id="PTHR42718:SF46">
    <property type="entry name" value="BLR6921 PROTEIN"/>
    <property type="match status" value="1"/>
</dbReference>
<dbReference type="GO" id="GO:0005886">
    <property type="term" value="C:plasma membrane"/>
    <property type="evidence" value="ECO:0007669"/>
    <property type="project" value="UniProtKB-SubCell"/>
</dbReference>
<protein>
    <submittedName>
        <fullName evidence="10">MFS transporter</fullName>
    </submittedName>
</protein>
<evidence type="ECO:0000256" key="7">
    <source>
        <dbReference type="SAM" id="Phobius"/>
    </source>
</evidence>
<feature type="transmembrane region" description="Helical" evidence="7">
    <location>
        <begin position="120"/>
        <end position="139"/>
    </location>
</feature>
<dbReference type="Gene3D" id="1.20.1250.20">
    <property type="entry name" value="MFS general substrate transporter like domains"/>
    <property type="match status" value="1"/>
</dbReference>
<feature type="transmembrane region" description="Helical" evidence="7">
    <location>
        <begin position="371"/>
        <end position="390"/>
    </location>
</feature>
<dbReference type="EMBL" id="LQPK01000001">
    <property type="protein sequence ID" value="ORW34137.1"/>
    <property type="molecule type" value="Genomic_DNA"/>
</dbReference>
<accession>A0A1X2A590</accession>
<reference evidence="10" key="2">
    <citation type="submission" date="2016-01" db="EMBL/GenBank/DDBJ databases">
        <authorList>
            <person name="Oliw E.H."/>
        </authorList>
    </citation>
    <scope>NUCLEOTIDE SEQUENCE</scope>
    <source>
        <strain evidence="10">IEC33</strain>
    </source>
</reference>
<comment type="subcellular location">
    <subcellularLocation>
        <location evidence="1">Cell membrane</location>
        <topology evidence="1">Multi-pass membrane protein</topology>
    </subcellularLocation>
</comment>
<evidence type="ECO:0000256" key="6">
    <source>
        <dbReference type="ARBA" id="ARBA00023136"/>
    </source>
</evidence>
<keyword evidence="5 7" id="KW-1133">Transmembrane helix</keyword>
<reference evidence="11 12" key="1">
    <citation type="journal article" date="2015" name="Emerg. Microbes Infect.">
        <title>Characterization of 17 strains belonging to the Mycobacterium simiae complex and description of Mycobacterium paraense sp. nov.</title>
        <authorList>
            <person name="Fusco da Costa A.R."/>
            <person name="Fedrizzi T."/>
            <person name="Lopes M.L."/>
            <person name="Pecorari M."/>
            <person name="Oliveira da Costa W.L."/>
            <person name="Giacobazzi E."/>
            <person name="da Costa Bahia J.R."/>
            <person name="De Sanctis V."/>
            <person name="Batista Lima K.V."/>
            <person name="Bertorelli R."/>
            <person name="Grottola A."/>
            <person name="Fabio A."/>
            <person name="Mariottini A."/>
            <person name="Ferretti P."/>
            <person name="Di Leva F."/>
            <person name="Fregni Serpini G."/>
            <person name="Tagliazucchi S."/>
            <person name="Rumpianesi F."/>
            <person name="Jousson O."/>
            <person name="Segata N."/>
            <person name="Tortoli E."/>
        </authorList>
    </citation>
    <scope>NUCLEOTIDE SEQUENCE [LARGE SCALE GENOMIC DNA]</scope>
    <source>
        <strain evidence="9 12">FI-07156</strain>
        <strain evidence="10 11">IEC33</strain>
    </source>
</reference>
<dbReference type="Pfam" id="PF07690">
    <property type="entry name" value="MFS_1"/>
    <property type="match status" value="1"/>
</dbReference>
<evidence type="ECO:0000256" key="3">
    <source>
        <dbReference type="ARBA" id="ARBA00022475"/>
    </source>
</evidence>